<dbReference type="Proteomes" id="UP000076532">
    <property type="component" value="Unassembled WGS sequence"/>
</dbReference>
<dbReference type="AlphaFoldDB" id="A0A166U7S7"/>
<protein>
    <submittedName>
        <fullName evidence="2">Uncharacterized protein</fullName>
    </submittedName>
</protein>
<feature type="compositionally biased region" description="Basic and acidic residues" evidence="1">
    <location>
        <begin position="23"/>
        <end position="37"/>
    </location>
</feature>
<keyword evidence="3" id="KW-1185">Reference proteome</keyword>
<sequence>MNGERSGAWQGLPTSHKARMNRTRREHEGRITHERSKPKPNQTKTAVIASDRKFTSFLISLLVYSPRSDRKFTSFLISLLVYSPRSDRKFTSFLISLLVRSGQQERRLHIIMHAVQVWVPVVGVGSTGRHVEANHGIGAGGGVSSSITGNLRSLDMTLWKSASFKRDHMMDGTFWNSAKWSGLDIYRAMASDVSTRNTIVFAPYSPYATMVSPFSMWHKL</sequence>
<evidence type="ECO:0000313" key="2">
    <source>
        <dbReference type="EMBL" id="KZP31408.1"/>
    </source>
</evidence>
<feature type="region of interest" description="Disordered" evidence="1">
    <location>
        <begin position="1"/>
        <end position="43"/>
    </location>
</feature>
<evidence type="ECO:0000313" key="3">
    <source>
        <dbReference type="Proteomes" id="UP000076532"/>
    </source>
</evidence>
<reference evidence="2 3" key="1">
    <citation type="journal article" date="2016" name="Mol. Biol. Evol.">
        <title>Comparative Genomics of Early-Diverging Mushroom-Forming Fungi Provides Insights into the Origins of Lignocellulose Decay Capabilities.</title>
        <authorList>
            <person name="Nagy L.G."/>
            <person name="Riley R."/>
            <person name="Tritt A."/>
            <person name="Adam C."/>
            <person name="Daum C."/>
            <person name="Floudas D."/>
            <person name="Sun H."/>
            <person name="Yadav J.S."/>
            <person name="Pangilinan J."/>
            <person name="Larsson K.H."/>
            <person name="Matsuura K."/>
            <person name="Barry K."/>
            <person name="Labutti K."/>
            <person name="Kuo R."/>
            <person name="Ohm R.A."/>
            <person name="Bhattacharya S.S."/>
            <person name="Shirouzu T."/>
            <person name="Yoshinaga Y."/>
            <person name="Martin F.M."/>
            <person name="Grigoriev I.V."/>
            <person name="Hibbett D.S."/>
        </authorList>
    </citation>
    <scope>NUCLEOTIDE SEQUENCE [LARGE SCALE GENOMIC DNA]</scope>
    <source>
        <strain evidence="2 3">CBS 109695</strain>
    </source>
</reference>
<name>A0A166U7S7_9AGAM</name>
<dbReference type="EMBL" id="KV417489">
    <property type="protein sequence ID" value="KZP31408.1"/>
    <property type="molecule type" value="Genomic_DNA"/>
</dbReference>
<proteinExistence type="predicted"/>
<accession>A0A166U7S7</accession>
<evidence type="ECO:0000256" key="1">
    <source>
        <dbReference type="SAM" id="MobiDB-lite"/>
    </source>
</evidence>
<organism evidence="2 3">
    <name type="scientific">Athelia psychrophila</name>
    <dbReference type="NCBI Taxonomy" id="1759441"/>
    <lineage>
        <taxon>Eukaryota</taxon>
        <taxon>Fungi</taxon>
        <taxon>Dikarya</taxon>
        <taxon>Basidiomycota</taxon>
        <taxon>Agaricomycotina</taxon>
        <taxon>Agaricomycetes</taxon>
        <taxon>Agaricomycetidae</taxon>
        <taxon>Atheliales</taxon>
        <taxon>Atheliaceae</taxon>
        <taxon>Athelia</taxon>
    </lineage>
</organism>
<gene>
    <name evidence="2" type="ORF">FIBSPDRAFT_883201</name>
</gene>